<sequence>MTPAETARLVTLVRVICPSPEPAAAWHRSLADLNAPDVFAAAIRLARRRCDVTARDVRAEVLARHEHPPADGSALHVACPWCGAPPGRPCTVRGTDVRLRKAPAHPVRLIIAEGTSHDR</sequence>
<dbReference type="EMBL" id="CP073721">
    <property type="protein sequence ID" value="UWZ35673.1"/>
    <property type="molecule type" value="Genomic_DNA"/>
</dbReference>
<dbReference type="InterPro" id="IPR056911">
    <property type="entry name" value="Phage_Znf_bind_put"/>
</dbReference>
<dbReference type="RefSeq" id="WP_260725024.1">
    <property type="nucleotide sequence ID" value="NZ_BAAABS010000058.1"/>
</dbReference>
<evidence type="ECO:0000259" key="1">
    <source>
        <dbReference type="Pfam" id="PF24623"/>
    </source>
</evidence>
<proteinExistence type="predicted"/>
<organism evidence="2 3">
    <name type="scientific">Dactylosporangium roseum</name>
    <dbReference type="NCBI Taxonomy" id="47989"/>
    <lineage>
        <taxon>Bacteria</taxon>
        <taxon>Bacillati</taxon>
        <taxon>Actinomycetota</taxon>
        <taxon>Actinomycetes</taxon>
        <taxon>Micromonosporales</taxon>
        <taxon>Micromonosporaceae</taxon>
        <taxon>Dactylosporangium</taxon>
    </lineage>
</organism>
<gene>
    <name evidence="2" type="ORF">Drose_31940</name>
</gene>
<feature type="domain" description="DNA-binding phage zinc finger" evidence="1">
    <location>
        <begin position="63"/>
        <end position="112"/>
    </location>
</feature>
<dbReference type="Pfam" id="PF24623">
    <property type="entry name" value="Phage_zn_bind_8"/>
    <property type="match status" value="1"/>
</dbReference>
<reference evidence="2" key="1">
    <citation type="submission" date="2021-04" db="EMBL/GenBank/DDBJ databases">
        <title>Biosynthetic gene clusters of Dactylosporangioum roseum.</title>
        <authorList>
            <person name="Hartkoorn R.C."/>
            <person name="Beaudoing E."/>
            <person name="Hot D."/>
            <person name="Moureu S."/>
        </authorList>
    </citation>
    <scope>NUCLEOTIDE SEQUENCE</scope>
    <source>
        <strain evidence="2">NRRL B-16295</strain>
    </source>
</reference>
<dbReference type="Proteomes" id="UP001058271">
    <property type="component" value="Chromosome"/>
</dbReference>
<protein>
    <recommendedName>
        <fullName evidence="1">DNA-binding phage zinc finger domain-containing protein</fullName>
    </recommendedName>
</protein>
<accession>A0ABY5Z4K9</accession>
<evidence type="ECO:0000313" key="3">
    <source>
        <dbReference type="Proteomes" id="UP001058271"/>
    </source>
</evidence>
<evidence type="ECO:0000313" key="2">
    <source>
        <dbReference type="EMBL" id="UWZ35673.1"/>
    </source>
</evidence>
<keyword evidence="3" id="KW-1185">Reference proteome</keyword>
<name>A0ABY5Z4K9_9ACTN</name>